<protein>
    <submittedName>
        <fullName evidence="3">Putative ABC transporter substrate-binding protein</fullName>
    </submittedName>
</protein>
<feature type="chain" id="PRO_5038396896" evidence="1">
    <location>
        <begin position="24"/>
        <end position="311"/>
    </location>
</feature>
<dbReference type="eggNOG" id="COG1732">
    <property type="taxonomic scope" value="Bacteria"/>
</dbReference>
<sequence length="311" mass="32537">MTRIRTRVGALALVAATAVILTACGGGEDPLAKDSGGGGGTAAPAGTVTVGSADFSESKLLAHLYTGALRAKGVQVNEPRLGIGAREVYLKGLDDGSINVIPEYTGALALHYDKSFAGTDPNEVYSHLEKSLPGNLAVLKPSAAEDKDCIAVTRETAQSKSLRTVGDLAKVSNEMTLGAPSEFKNRPQGVPGLEKTYGIRFEEVRALGGQALVQALTNGQVDAANVFTTDPAFTQHDLVPLEDDKGLFGSQNVVPLITKEVQGNTKAVEALDALSTSLTTKDLQTMLTKVDVEHADPAQVAEEYLDGHPLD</sequence>
<dbReference type="CDD" id="cd13606">
    <property type="entry name" value="PBP2_ProX_like"/>
    <property type="match status" value="1"/>
</dbReference>
<organism evidence="3 4">
    <name type="scientific">Mobilicoccus pelagius NBRC 104925</name>
    <dbReference type="NCBI Taxonomy" id="1089455"/>
    <lineage>
        <taxon>Bacteria</taxon>
        <taxon>Bacillati</taxon>
        <taxon>Actinomycetota</taxon>
        <taxon>Actinomycetes</taxon>
        <taxon>Micrococcales</taxon>
        <taxon>Dermatophilaceae</taxon>
        <taxon>Mobilicoccus</taxon>
    </lineage>
</organism>
<proteinExistence type="predicted"/>
<accession>H5UW47</accession>
<dbReference type="AlphaFoldDB" id="H5UW47"/>
<dbReference type="STRING" id="1089455.MOPEL_135_01930"/>
<dbReference type="EMBL" id="BAFE01000094">
    <property type="protein sequence ID" value="GAB49955.1"/>
    <property type="molecule type" value="Genomic_DNA"/>
</dbReference>
<evidence type="ECO:0000259" key="2">
    <source>
        <dbReference type="Pfam" id="PF04069"/>
    </source>
</evidence>
<dbReference type="InterPro" id="IPR007210">
    <property type="entry name" value="ABC_Gly_betaine_transp_sub-bd"/>
</dbReference>
<dbReference type="Proteomes" id="UP000004367">
    <property type="component" value="Unassembled WGS sequence"/>
</dbReference>
<gene>
    <name evidence="3" type="ORF">MOPEL_135_01930</name>
</gene>
<dbReference type="Pfam" id="PF04069">
    <property type="entry name" value="OpuAC"/>
    <property type="match status" value="1"/>
</dbReference>
<evidence type="ECO:0000256" key="1">
    <source>
        <dbReference type="SAM" id="SignalP"/>
    </source>
</evidence>
<feature type="domain" description="ABC-type glycine betaine transport system substrate-binding" evidence="2">
    <location>
        <begin position="47"/>
        <end position="306"/>
    </location>
</feature>
<dbReference type="GO" id="GO:0022857">
    <property type="term" value="F:transmembrane transporter activity"/>
    <property type="evidence" value="ECO:0007669"/>
    <property type="project" value="InterPro"/>
</dbReference>
<dbReference type="RefSeq" id="WP_009760612.1">
    <property type="nucleotide sequence ID" value="NZ_BAFE01000094.1"/>
</dbReference>
<reference evidence="3 4" key="1">
    <citation type="submission" date="2012-02" db="EMBL/GenBank/DDBJ databases">
        <title>Whole genome shotgun sequence of Mobilicoccus pelagius NBRC 104925.</title>
        <authorList>
            <person name="Yoshida Y."/>
            <person name="Hosoyama A."/>
            <person name="Tsuchikane K."/>
            <person name="Katsumata H."/>
            <person name="Yamazaki S."/>
            <person name="Fujita N."/>
        </authorList>
    </citation>
    <scope>NUCLEOTIDE SEQUENCE [LARGE SCALE GENOMIC DNA]</scope>
    <source>
        <strain evidence="3 4">NBRC 104925</strain>
    </source>
</reference>
<dbReference type="Gene3D" id="3.40.190.120">
    <property type="entry name" value="Osmoprotection protein (prox), domain 2"/>
    <property type="match status" value="1"/>
</dbReference>
<dbReference type="OrthoDB" id="9781705at2"/>
<dbReference type="Gene3D" id="3.40.190.10">
    <property type="entry name" value="Periplasmic binding protein-like II"/>
    <property type="match status" value="1"/>
</dbReference>
<evidence type="ECO:0000313" key="3">
    <source>
        <dbReference type="EMBL" id="GAB49955.1"/>
    </source>
</evidence>
<keyword evidence="1" id="KW-0732">Signal</keyword>
<feature type="signal peptide" evidence="1">
    <location>
        <begin position="1"/>
        <end position="23"/>
    </location>
</feature>
<evidence type="ECO:0000313" key="4">
    <source>
        <dbReference type="Proteomes" id="UP000004367"/>
    </source>
</evidence>
<keyword evidence="4" id="KW-1185">Reference proteome</keyword>
<dbReference type="SUPFAM" id="SSF53850">
    <property type="entry name" value="Periplasmic binding protein-like II"/>
    <property type="match status" value="1"/>
</dbReference>
<comment type="caution">
    <text evidence="3">The sequence shown here is derived from an EMBL/GenBank/DDBJ whole genome shotgun (WGS) entry which is preliminary data.</text>
</comment>
<dbReference type="PROSITE" id="PS51257">
    <property type="entry name" value="PROKAR_LIPOPROTEIN"/>
    <property type="match status" value="1"/>
</dbReference>
<dbReference type="GO" id="GO:0043190">
    <property type="term" value="C:ATP-binding cassette (ABC) transporter complex"/>
    <property type="evidence" value="ECO:0007669"/>
    <property type="project" value="InterPro"/>
</dbReference>
<name>H5UW47_9MICO</name>